<evidence type="ECO:0000313" key="1">
    <source>
        <dbReference type="EMBL" id="GET92573.1"/>
    </source>
</evidence>
<accession>A0A640KSJ5</accession>
<dbReference type="VEuPathDB" id="TriTrypDB:LtaPh_3507700"/>
<dbReference type="Proteomes" id="UP000419144">
    <property type="component" value="Unassembled WGS sequence"/>
</dbReference>
<proteinExistence type="predicted"/>
<protein>
    <submittedName>
        <fullName evidence="1">Beta-fructofuranosidase-like protein</fullName>
    </submittedName>
</protein>
<comment type="caution">
    <text evidence="1">The sequence shown here is derived from an EMBL/GenBank/DDBJ whole genome shotgun (WGS) entry which is preliminary data.</text>
</comment>
<dbReference type="SUPFAM" id="SSF56300">
    <property type="entry name" value="Metallo-dependent phosphatases"/>
    <property type="match status" value="1"/>
</dbReference>
<dbReference type="EMBL" id="BLBS01000056">
    <property type="protein sequence ID" value="GET92573.1"/>
    <property type="molecule type" value="Genomic_DNA"/>
</dbReference>
<evidence type="ECO:0000313" key="2">
    <source>
        <dbReference type="Proteomes" id="UP000419144"/>
    </source>
</evidence>
<dbReference type="InterPro" id="IPR029052">
    <property type="entry name" value="Metallo-depent_PP-like"/>
</dbReference>
<dbReference type="AlphaFoldDB" id="A0A640KSJ5"/>
<sequence>MENKINAARAAWQKVIIIGHTPPQPDGMYWKSMYQSAYTNLLSNNKGIITQQLFGHGHAFATLGDEEMGVPLIAMNALSPVHANQPAYPIGDLYTTTRKLKTLRQRYVQPAPLFTGIVVRREPLLLTSLIFPMSPQFMRQ</sequence>
<keyword evidence="2" id="KW-1185">Reference proteome</keyword>
<reference evidence="1" key="1">
    <citation type="submission" date="2019-11" db="EMBL/GenBank/DDBJ databases">
        <title>Leishmania tarentolae CDS.</title>
        <authorList>
            <person name="Goto Y."/>
            <person name="Yamagishi J."/>
        </authorList>
    </citation>
    <scope>NUCLEOTIDE SEQUENCE [LARGE SCALE GENOMIC DNA]</scope>
    <source>
        <strain evidence="1">Parrot Tar II</strain>
    </source>
</reference>
<gene>
    <name evidence="1" type="ORF">LtaPh_3507700</name>
</gene>
<organism evidence="1 2">
    <name type="scientific">Leishmania tarentolae</name>
    <name type="common">Sauroleishmania tarentolae</name>
    <dbReference type="NCBI Taxonomy" id="5689"/>
    <lineage>
        <taxon>Eukaryota</taxon>
        <taxon>Discoba</taxon>
        <taxon>Euglenozoa</taxon>
        <taxon>Kinetoplastea</taxon>
        <taxon>Metakinetoplastina</taxon>
        <taxon>Trypanosomatida</taxon>
        <taxon>Trypanosomatidae</taxon>
        <taxon>Leishmaniinae</taxon>
        <taxon>Leishmania</taxon>
        <taxon>lizard Leishmania</taxon>
    </lineage>
</organism>
<name>A0A640KSJ5_LEITA</name>